<reference evidence="2 3" key="1">
    <citation type="journal article" date="2023" name="Sci. Data">
        <title>Genome assembly of the Korean intertidal mud-creeper Batillaria attramentaria.</title>
        <authorList>
            <person name="Patra A.K."/>
            <person name="Ho P.T."/>
            <person name="Jun S."/>
            <person name="Lee S.J."/>
            <person name="Kim Y."/>
            <person name="Won Y.J."/>
        </authorList>
    </citation>
    <scope>NUCLEOTIDE SEQUENCE [LARGE SCALE GENOMIC DNA]</scope>
    <source>
        <strain evidence="2">Wonlab-2016</strain>
    </source>
</reference>
<dbReference type="Proteomes" id="UP001519460">
    <property type="component" value="Unassembled WGS sequence"/>
</dbReference>
<comment type="caution">
    <text evidence="2">The sequence shown here is derived from an EMBL/GenBank/DDBJ whole genome shotgun (WGS) entry which is preliminary data.</text>
</comment>
<protein>
    <recommendedName>
        <fullName evidence="1">Fibronectin type-III domain-containing protein</fullName>
    </recommendedName>
</protein>
<sequence length="193" mass="21713">INYWKEEADPLIMNHYTGEPADGATVIGLLADTWYRMDVQVYNAAGLGPRSEQFRQRTWKSGMSSVLSENTDNNGMSSLVLSENREKWYVFSSVRENGKAMQYWPSTDNVRTANGKFTGMDNFGVIYGIQKNVLYKLRIYPYSRGGDGASSPDRLFTLGGQIRYDPVTSEILAAADRPSWSLVLLLLVLLLHV</sequence>
<organism evidence="2 3">
    <name type="scientific">Batillaria attramentaria</name>
    <dbReference type="NCBI Taxonomy" id="370345"/>
    <lineage>
        <taxon>Eukaryota</taxon>
        <taxon>Metazoa</taxon>
        <taxon>Spiralia</taxon>
        <taxon>Lophotrochozoa</taxon>
        <taxon>Mollusca</taxon>
        <taxon>Gastropoda</taxon>
        <taxon>Caenogastropoda</taxon>
        <taxon>Sorbeoconcha</taxon>
        <taxon>Cerithioidea</taxon>
        <taxon>Batillariidae</taxon>
        <taxon>Batillaria</taxon>
    </lineage>
</organism>
<dbReference type="InterPro" id="IPR003961">
    <property type="entry name" value="FN3_dom"/>
</dbReference>
<dbReference type="SUPFAM" id="SSF49265">
    <property type="entry name" value="Fibronectin type III"/>
    <property type="match status" value="1"/>
</dbReference>
<proteinExistence type="predicted"/>
<dbReference type="Gene3D" id="2.60.40.10">
    <property type="entry name" value="Immunoglobulins"/>
    <property type="match status" value="1"/>
</dbReference>
<feature type="non-terminal residue" evidence="2">
    <location>
        <position position="1"/>
    </location>
</feature>
<dbReference type="InterPro" id="IPR036116">
    <property type="entry name" value="FN3_sf"/>
</dbReference>
<evidence type="ECO:0000313" key="2">
    <source>
        <dbReference type="EMBL" id="KAK7482104.1"/>
    </source>
</evidence>
<dbReference type="PROSITE" id="PS50853">
    <property type="entry name" value="FN3"/>
    <property type="match status" value="1"/>
</dbReference>
<evidence type="ECO:0000313" key="3">
    <source>
        <dbReference type="Proteomes" id="UP001519460"/>
    </source>
</evidence>
<dbReference type="InterPro" id="IPR013783">
    <property type="entry name" value="Ig-like_fold"/>
</dbReference>
<name>A0ABD0K4C6_9CAEN</name>
<gene>
    <name evidence="2" type="ORF">BaRGS_00026688</name>
</gene>
<dbReference type="AlphaFoldDB" id="A0ABD0K4C6"/>
<dbReference type="EMBL" id="JACVVK020000251">
    <property type="protein sequence ID" value="KAK7482104.1"/>
    <property type="molecule type" value="Genomic_DNA"/>
</dbReference>
<feature type="domain" description="Fibronectin type-III" evidence="1">
    <location>
        <begin position="1"/>
        <end position="61"/>
    </location>
</feature>
<accession>A0ABD0K4C6</accession>
<keyword evidence="3" id="KW-1185">Reference proteome</keyword>
<evidence type="ECO:0000259" key="1">
    <source>
        <dbReference type="PROSITE" id="PS50853"/>
    </source>
</evidence>